<dbReference type="OrthoDB" id="6585699at2759"/>
<dbReference type="EMBL" id="JABFCT010000022">
    <property type="protein sequence ID" value="KAF5868434.1"/>
    <property type="molecule type" value="Genomic_DNA"/>
</dbReference>
<accession>A0A8H6AJ51</accession>
<organism evidence="2 3">
    <name type="scientific">Botrytis fragariae</name>
    <dbReference type="NCBI Taxonomy" id="1964551"/>
    <lineage>
        <taxon>Eukaryota</taxon>
        <taxon>Fungi</taxon>
        <taxon>Dikarya</taxon>
        <taxon>Ascomycota</taxon>
        <taxon>Pezizomycotina</taxon>
        <taxon>Leotiomycetes</taxon>
        <taxon>Helotiales</taxon>
        <taxon>Sclerotiniaceae</taxon>
        <taxon>Botrytis</taxon>
    </lineage>
</organism>
<dbReference type="RefSeq" id="XP_037187383.1">
    <property type="nucleotide sequence ID" value="XM_037342661.1"/>
</dbReference>
<gene>
    <name evidence="2" type="ORF">Bfra_012344</name>
</gene>
<feature type="compositionally biased region" description="Basic and acidic residues" evidence="1">
    <location>
        <begin position="404"/>
        <end position="427"/>
    </location>
</feature>
<evidence type="ECO:0000313" key="2">
    <source>
        <dbReference type="EMBL" id="KAF5868434.1"/>
    </source>
</evidence>
<dbReference type="AlphaFoldDB" id="A0A8H6AJ51"/>
<reference evidence="2 3" key="1">
    <citation type="journal article" date="2020" name="Phytopathology">
        <title>A high-quality genome resource of Botrytis fragariae, a new and rapidly spreading fungal pathogen causing strawberry gray mold in the U.S.A.</title>
        <authorList>
            <person name="Wu Y."/>
            <person name="Saski C.A."/>
            <person name="Schnabel G."/>
            <person name="Xiao S."/>
            <person name="Hu M."/>
        </authorList>
    </citation>
    <scope>NUCLEOTIDE SEQUENCE [LARGE SCALE GENOMIC DNA]</scope>
    <source>
        <strain evidence="2 3">BVB16</strain>
    </source>
</reference>
<evidence type="ECO:0000313" key="3">
    <source>
        <dbReference type="Proteomes" id="UP000531561"/>
    </source>
</evidence>
<dbReference type="Pfam" id="PF05238">
    <property type="entry name" value="CENP-N"/>
    <property type="match status" value="1"/>
</dbReference>
<keyword evidence="3" id="KW-1185">Reference proteome</keyword>
<feature type="compositionally biased region" description="Polar residues" evidence="1">
    <location>
        <begin position="390"/>
        <end position="401"/>
    </location>
</feature>
<dbReference type="GO" id="GO:0007059">
    <property type="term" value="P:chromosome segregation"/>
    <property type="evidence" value="ECO:0007669"/>
    <property type="project" value="InterPro"/>
</dbReference>
<dbReference type="GO" id="GO:0034080">
    <property type="term" value="P:CENP-A containing chromatin assembly"/>
    <property type="evidence" value="ECO:0007669"/>
    <property type="project" value="InterPro"/>
</dbReference>
<dbReference type="Gene3D" id="3.10.20.720">
    <property type="match status" value="1"/>
</dbReference>
<dbReference type="Proteomes" id="UP000531561">
    <property type="component" value="Unassembled WGS sequence"/>
</dbReference>
<dbReference type="InterPro" id="IPR007902">
    <property type="entry name" value="Chl4/mis15/CENP-N"/>
</dbReference>
<protein>
    <submittedName>
        <fullName evidence="2">Putative trfa protein</fullName>
    </submittedName>
</protein>
<feature type="compositionally biased region" description="Basic and acidic residues" evidence="1">
    <location>
        <begin position="445"/>
        <end position="459"/>
    </location>
</feature>
<proteinExistence type="predicted"/>
<sequence length="578" mass="64775">MISAQWRYCLIEVGKPLNCLNLGSGASSTTSADRDDFAIYNAINNTTSQRQERYLEINETDNEGVIQFWDFCCLISTHSISIDHGCSFYTDYLCASSLSACSFNAPLPLDWLDERNQINTAPYLLEADDSASDYAQDLYPPHATLDSLSELYTSFTAQKGSKRDVLDRILEGDWRHGITLYQLAMADMQYLYDHPTSQKWTALKIVPLTSSSPDHEVPKEEKKDTAIPRFHPSIFLQNLQKEVLPDVKAHYNLDRHATLPLLLLRIYILDSPYNTSLALSSGSNKPSMTFDSSKTFYIAFPDASPYIYVSLSSTVGSANGATDTKSLRKLTLDGIPKAFSRPRERYKLEGTGFSTKNLEVLCERKGGGRHNAAGGAWEVYAGDNPLNPTLLTSEDSPTGDQLESVDKEKTIPRNMKRPREDDAPELAKKRKNVAKARFGNSAKPNDGKGIERLDIRVEDPFPSFVSITPEPENESITERQRGKNKGRRSTIEAEFDRLNREDSERRNETERDERGRDAWKPDIRITFQGTHVFAGIRELVEAGIVDGEKMPGWMTGEEGVTLGVVRRGRVRGFKGTGV</sequence>
<feature type="compositionally biased region" description="Basic and acidic residues" evidence="1">
    <location>
        <begin position="489"/>
        <end position="516"/>
    </location>
</feature>
<name>A0A8H6AJ51_9HELO</name>
<feature type="region of interest" description="Disordered" evidence="1">
    <location>
        <begin position="390"/>
        <end position="516"/>
    </location>
</feature>
<dbReference type="GeneID" id="59266353"/>
<comment type="caution">
    <text evidence="2">The sequence shown here is derived from an EMBL/GenBank/DDBJ whole genome shotgun (WGS) entry which is preliminary data.</text>
</comment>
<evidence type="ECO:0000256" key="1">
    <source>
        <dbReference type="SAM" id="MobiDB-lite"/>
    </source>
</evidence>